<sequence>MAAKDEVHVGEADVLFLLQGTNNVSSQYVRSLAAQFFLIHWRLVISERERRLRGAGIPYKHILMPEKITIYDNFLRGIDINWKLSPAYRLLHEDEYYKKFPLRRLDLVKYLKRRARWRATVIDLIAPMRLQREAQDLFYRTDSHLSFAGRLLAYREICRAVGTEPVRDFGERQTTYHPGWVGDLGQAFLPPRYEGTTLHHLQRDAIRVYASPIVERMEERGLEGALHTGAHVIYRNARAVDPRRVVLFGDSYANFMPIGLTIMLAETFGELHFIWSTQIDYDYIARVRPDLVLAEMSERFIFRPADDRWSLDAYVHQRYGAEARTDSPSPPVEEGATP</sequence>
<protein>
    <submittedName>
        <fullName evidence="8">SGNH hydrolase-like domain-containing protein, acetyltransferase AlgX</fullName>
    </submittedName>
</protein>
<evidence type="ECO:0000256" key="4">
    <source>
        <dbReference type="ARBA" id="ARBA00022729"/>
    </source>
</evidence>
<dbReference type="UniPathway" id="UPA00286"/>
<evidence type="ECO:0000313" key="9">
    <source>
        <dbReference type="Proteomes" id="UP000198704"/>
    </source>
</evidence>
<gene>
    <name evidence="8" type="ORF">SAMN05216360_110261</name>
</gene>
<keyword evidence="9" id="KW-1185">Reference proteome</keyword>
<dbReference type="STRING" id="582672.SAMN05216360_110261"/>
<feature type="domain" description="AlgX/AlgJ SGNH hydrolase-like" evidence="7">
    <location>
        <begin position="86"/>
        <end position="188"/>
    </location>
</feature>
<evidence type="ECO:0000256" key="3">
    <source>
        <dbReference type="ARBA" id="ARBA00022679"/>
    </source>
</evidence>
<name>A0A1H0DR51_9HYPH</name>
<evidence type="ECO:0000256" key="2">
    <source>
        <dbReference type="ARBA" id="ARBA00005182"/>
    </source>
</evidence>
<keyword evidence="6" id="KW-0016">Alginate biosynthesis</keyword>
<evidence type="ECO:0000256" key="5">
    <source>
        <dbReference type="ARBA" id="ARBA00022764"/>
    </source>
</evidence>
<keyword evidence="8" id="KW-0378">Hydrolase</keyword>
<dbReference type="GO" id="GO:0042597">
    <property type="term" value="C:periplasmic space"/>
    <property type="evidence" value="ECO:0007669"/>
    <property type="project" value="UniProtKB-SubCell"/>
</dbReference>
<dbReference type="Proteomes" id="UP000198704">
    <property type="component" value="Unassembled WGS sequence"/>
</dbReference>
<comment type="subcellular location">
    <subcellularLocation>
        <location evidence="1">Periplasm</location>
    </subcellularLocation>
</comment>
<dbReference type="InterPro" id="IPR031811">
    <property type="entry name" value="ALGX/ALGJ_SGNH-like"/>
</dbReference>
<evidence type="ECO:0000313" key="8">
    <source>
        <dbReference type="EMBL" id="SDN72558.1"/>
    </source>
</evidence>
<dbReference type="GO" id="GO:0016787">
    <property type="term" value="F:hydrolase activity"/>
    <property type="evidence" value="ECO:0007669"/>
    <property type="project" value="UniProtKB-KW"/>
</dbReference>
<proteinExistence type="predicted"/>
<dbReference type="RefSeq" id="WP_208859080.1">
    <property type="nucleotide sequence ID" value="NZ_FNHS01000010.1"/>
</dbReference>
<keyword evidence="3 8" id="KW-0808">Transferase</keyword>
<evidence type="ECO:0000259" key="7">
    <source>
        <dbReference type="Pfam" id="PF16822"/>
    </source>
</evidence>
<comment type="pathway">
    <text evidence="2">Glycan biosynthesis; alginate biosynthesis.</text>
</comment>
<reference evidence="9" key="1">
    <citation type="submission" date="2016-10" db="EMBL/GenBank/DDBJ databases">
        <authorList>
            <person name="Varghese N."/>
            <person name="Submissions S."/>
        </authorList>
    </citation>
    <scope>NUCLEOTIDE SEQUENCE [LARGE SCALE GENOMIC DNA]</scope>
    <source>
        <strain evidence="9">BL47</strain>
    </source>
</reference>
<dbReference type="Pfam" id="PF16822">
    <property type="entry name" value="ALGX"/>
    <property type="match status" value="1"/>
</dbReference>
<dbReference type="GO" id="GO:0042121">
    <property type="term" value="P:alginic acid biosynthetic process"/>
    <property type="evidence" value="ECO:0007669"/>
    <property type="project" value="UniProtKB-UniPathway"/>
</dbReference>
<evidence type="ECO:0000256" key="6">
    <source>
        <dbReference type="ARBA" id="ARBA00022841"/>
    </source>
</evidence>
<keyword evidence="4" id="KW-0732">Signal</keyword>
<evidence type="ECO:0000256" key="1">
    <source>
        <dbReference type="ARBA" id="ARBA00004418"/>
    </source>
</evidence>
<dbReference type="GO" id="GO:0016740">
    <property type="term" value="F:transferase activity"/>
    <property type="evidence" value="ECO:0007669"/>
    <property type="project" value="UniProtKB-KW"/>
</dbReference>
<keyword evidence="5" id="KW-0574">Periplasm</keyword>
<organism evidence="8 9">
    <name type="scientific">Methylobacterium phyllostachyos</name>
    <dbReference type="NCBI Taxonomy" id="582672"/>
    <lineage>
        <taxon>Bacteria</taxon>
        <taxon>Pseudomonadati</taxon>
        <taxon>Pseudomonadota</taxon>
        <taxon>Alphaproteobacteria</taxon>
        <taxon>Hyphomicrobiales</taxon>
        <taxon>Methylobacteriaceae</taxon>
        <taxon>Methylobacterium</taxon>
    </lineage>
</organism>
<accession>A0A1H0DR51</accession>
<dbReference type="AlphaFoldDB" id="A0A1H0DR51"/>
<dbReference type="EMBL" id="FNHS01000010">
    <property type="protein sequence ID" value="SDN72558.1"/>
    <property type="molecule type" value="Genomic_DNA"/>
</dbReference>